<evidence type="ECO:0000313" key="6">
    <source>
        <dbReference type="RefSeq" id="XP_027191318.1"/>
    </source>
</evidence>
<dbReference type="SMART" id="SM00505">
    <property type="entry name" value="Knot1"/>
    <property type="match status" value="1"/>
</dbReference>
<feature type="signal peptide" evidence="3">
    <location>
        <begin position="1"/>
        <end position="26"/>
    </location>
</feature>
<dbReference type="PROSITE" id="PS00940">
    <property type="entry name" value="GAMMA_THIONIN"/>
    <property type="match status" value="1"/>
</dbReference>
<evidence type="ECO:0000256" key="1">
    <source>
        <dbReference type="ARBA" id="ARBA00022529"/>
    </source>
</evidence>
<dbReference type="InterPro" id="IPR036574">
    <property type="entry name" value="Scorpion_toxin-like_sf"/>
</dbReference>
<reference evidence="6" key="2">
    <citation type="submission" date="2025-08" db="UniProtKB">
        <authorList>
            <consortium name="RefSeq"/>
        </authorList>
    </citation>
    <scope>IDENTIFICATION</scope>
    <source>
        <tissue evidence="6">Etiolated seedlings</tissue>
    </source>
</reference>
<dbReference type="RefSeq" id="XP_027191318.1">
    <property type="nucleotide sequence ID" value="XM_027335517.1"/>
</dbReference>
<feature type="domain" description="Knottins-like" evidence="4">
    <location>
        <begin position="37"/>
        <end position="82"/>
    </location>
</feature>
<keyword evidence="3" id="KW-0732">Signal</keyword>
<keyword evidence="1" id="KW-0929">Antimicrobial</keyword>
<dbReference type="Proteomes" id="UP000087171">
    <property type="component" value="Chromosome Ca6"/>
</dbReference>
<dbReference type="SUPFAM" id="SSF57095">
    <property type="entry name" value="Scorpion toxin-like"/>
    <property type="match status" value="1"/>
</dbReference>
<protein>
    <submittedName>
        <fullName evidence="6">Defensin-like protein 1 isoform X1</fullName>
    </submittedName>
</protein>
<accession>A0A3Q7XTI4</accession>
<keyword evidence="5" id="KW-1185">Reference proteome</keyword>
<sequence length="82" mass="9135">MERKPLGVLFTLFLLSAGVMVKIAEGRIGVNLQQRGICFYPSEKFTGVCMLDELCESICITEDFLYGNCGGLQWTCHCIGYC</sequence>
<dbReference type="AlphaFoldDB" id="A0A3Q7XTI4"/>
<dbReference type="GO" id="GO:0050832">
    <property type="term" value="P:defense response to fungus"/>
    <property type="evidence" value="ECO:0007669"/>
    <property type="project" value="UniProtKB-KW"/>
</dbReference>
<organism evidence="5 6">
    <name type="scientific">Cicer arietinum</name>
    <name type="common">Chickpea</name>
    <name type="synonym">Garbanzo</name>
    <dbReference type="NCBI Taxonomy" id="3827"/>
    <lineage>
        <taxon>Eukaryota</taxon>
        <taxon>Viridiplantae</taxon>
        <taxon>Streptophyta</taxon>
        <taxon>Embryophyta</taxon>
        <taxon>Tracheophyta</taxon>
        <taxon>Spermatophyta</taxon>
        <taxon>Magnoliopsida</taxon>
        <taxon>eudicotyledons</taxon>
        <taxon>Gunneridae</taxon>
        <taxon>Pentapetalae</taxon>
        <taxon>rosids</taxon>
        <taxon>fabids</taxon>
        <taxon>Fabales</taxon>
        <taxon>Fabaceae</taxon>
        <taxon>Papilionoideae</taxon>
        <taxon>50 kb inversion clade</taxon>
        <taxon>NPAAA clade</taxon>
        <taxon>Hologalegina</taxon>
        <taxon>IRL clade</taxon>
        <taxon>Cicereae</taxon>
        <taxon>Cicer</taxon>
    </lineage>
</organism>
<proteinExistence type="predicted"/>
<evidence type="ECO:0000256" key="3">
    <source>
        <dbReference type="SAM" id="SignalP"/>
    </source>
</evidence>
<reference evidence="5" key="1">
    <citation type="journal article" date="2013" name="Nat. Biotechnol.">
        <title>Draft genome sequence of chickpea (Cicer arietinum) provides a resource for trait improvement.</title>
        <authorList>
            <person name="Varshney R.K."/>
            <person name="Song C."/>
            <person name="Saxena R.K."/>
            <person name="Azam S."/>
            <person name="Yu S."/>
            <person name="Sharpe A.G."/>
            <person name="Cannon S."/>
            <person name="Baek J."/>
            <person name="Rosen B.D."/>
            <person name="Tar'an B."/>
            <person name="Millan T."/>
            <person name="Zhang X."/>
            <person name="Ramsay L.D."/>
            <person name="Iwata A."/>
            <person name="Wang Y."/>
            <person name="Nelson W."/>
            <person name="Farmer A.D."/>
            <person name="Gaur P.M."/>
            <person name="Soderlund C."/>
            <person name="Penmetsa R.V."/>
            <person name="Xu C."/>
            <person name="Bharti A.K."/>
            <person name="He W."/>
            <person name="Winter P."/>
            <person name="Zhao S."/>
            <person name="Hane J.K."/>
            <person name="Carrasquilla-Garcia N."/>
            <person name="Condie J.A."/>
            <person name="Upadhyaya H.D."/>
            <person name="Luo M.C."/>
            <person name="Thudi M."/>
            <person name="Gowda C.L."/>
            <person name="Singh N.P."/>
            <person name="Lichtenzveig J."/>
            <person name="Gali K.K."/>
            <person name="Rubio J."/>
            <person name="Nadarajan N."/>
            <person name="Dolezel J."/>
            <person name="Bansal K.C."/>
            <person name="Xu X."/>
            <person name="Edwards D."/>
            <person name="Zhang G."/>
            <person name="Kahl G."/>
            <person name="Gil J."/>
            <person name="Singh K.B."/>
            <person name="Datta S.K."/>
            <person name="Jackson S.A."/>
            <person name="Wang J."/>
            <person name="Cook D.R."/>
        </authorList>
    </citation>
    <scope>NUCLEOTIDE SEQUENCE [LARGE SCALE GENOMIC DNA]</scope>
    <source>
        <strain evidence="5">cv. CDC Frontier</strain>
    </source>
</reference>
<dbReference type="Gene3D" id="3.30.30.10">
    <property type="entry name" value="Knottin, scorpion toxin-like"/>
    <property type="match status" value="1"/>
</dbReference>
<feature type="chain" id="PRO_5018636523" evidence="3">
    <location>
        <begin position="27"/>
        <end position="82"/>
    </location>
</feature>
<dbReference type="InterPro" id="IPR003614">
    <property type="entry name" value="Knottins"/>
</dbReference>
<evidence type="ECO:0000256" key="2">
    <source>
        <dbReference type="ARBA" id="ARBA00022577"/>
    </source>
</evidence>
<dbReference type="GO" id="GO:0031640">
    <property type="term" value="P:killing of cells of another organism"/>
    <property type="evidence" value="ECO:0007669"/>
    <property type="project" value="UniProtKB-KW"/>
</dbReference>
<keyword evidence="2" id="KW-0295">Fungicide</keyword>
<evidence type="ECO:0000313" key="5">
    <source>
        <dbReference type="Proteomes" id="UP000087171"/>
    </source>
</evidence>
<name>A0A3Q7XTI4_CICAR</name>
<dbReference type="Pfam" id="PF00304">
    <property type="entry name" value="Gamma-thionin"/>
    <property type="match status" value="1"/>
</dbReference>
<dbReference type="InterPro" id="IPR008176">
    <property type="entry name" value="Defensin_plant"/>
</dbReference>
<evidence type="ECO:0000259" key="4">
    <source>
        <dbReference type="SMART" id="SM00505"/>
    </source>
</evidence>
<gene>
    <name evidence="6" type="primary">LOC105852249</name>
</gene>